<accession>A0A8I6YD94</accession>
<proteinExistence type="predicted"/>
<dbReference type="AlphaFoldDB" id="A0A8I6YD94"/>
<dbReference type="EnsemblPlants" id="HORVU.MOREX.r3.5HG0519560.1">
    <property type="protein sequence ID" value="HORVU.MOREX.r3.5HG0519560.1.CDS1"/>
    <property type="gene ID" value="HORVU.MOREX.r3.5HG0519560"/>
</dbReference>
<reference evidence="2" key="1">
    <citation type="journal article" date="2012" name="Nature">
        <title>A physical, genetic and functional sequence assembly of the barley genome.</title>
        <authorList>
            <consortium name="The International Barley Genome Sequencing Consortium"/>
            <person name="Mayer K.F."/>
            <person name="Waugh R."/>
            <person name="Brown J.W."/>
            <person name="Schulman A."/>
            <person name="Langridge P."/>
            <person name="Platzer M."/>
            <person name="Fincher G.B."/>
            <person name="Muehlbauer G.J."/>
            <person name="Sato K."/>
            <person name="Close T.J."/>
            <person name="Wise R.P."/>
            <person name="Stein N."/>
        </authorList>
    </citation>
    <scope>NUCLEOTIDE SEQUENCE [LARGE SCALE GENOMIC DNA]</scope>
    <source>
        <strain evidence="2">cv. Morex</strain>
    </source>
</reference>
<organism evidence="1 2">
    <name type="scientific">Hordeum vulgare subsp. vulgare</name>
    <name type="common">Domesticated barley</name>
    <dbReference type="NCBI Taxonomy" id="112509"/>
    <lineage>
        <taxon>Eukaryota</taxon>
        <taxon>Viridiplantae</taxon>
        <taxon>Streptophyta</taxon>
        <taxon>Embryophyta</taxon>
        <taxon>Tracheophyta</taxon>
        <taxon>Spermatophyta</taxon>
        <taxon>Magnoliopsida</taxon>
        <taxon>Liliopsida</taxon>
        <taxon>Poales</taxon>
        <taxon>Poaceae</taxon>
        <taxon>BOP clade</taxon>
        <taxon>Pooideae</taxon>
        <taxon>Triticodae</taxon>
        <taxon>Triticeae</taxon>
        <taxon>Hordeinae</taxon>
        <taxon>Hordeum</taxon>
    </lineage>
</organism>
<sequence length="78" mass="9091">MSLQFLTLTWTQQDHTTICHALTLLCLRKSFFFYEKGPCFARDVIRVPDAGSLIAAQFFQFVHLKNQDTMISRREHLG</sequence>
<reference evidence="1" key="3">
    <citation type="submission" date="2022-01" db="UniProtKB">
        <authorList>
            <consortium name="EnsemblPlants"/>
        </authorList>
    </citation>
    <scope>IDENTIFICATION</scope>
    <source>
        <strain evidence="1">subsp. vulgare</strain>
    </source>
</reference>
<evidence type="ECO:0000313" key="1">
    <source>
        <dbReference type="EnsemblPlants" id="HORVU.MOREX.r3.5HG0519560.1.CDS1"/>
    </source>
</evidence>
<dbReference type="Proteomes" id="UP000011116">
    <property type="component" value="Chromosome 5H"/>
</dbReference>
<keyword evidence="2" id="KW-1185">Reference proteome</keyword>
<dbReference type="Gramene" id="HORVU.MOREX.r3.5HG0519560.1">
    <property type="protein sequence ID" value="HORVU.MOREX.r3.5HG0519560.1.CDS1"/>
    <property type="gene ID" value="HORVU.MOREX.r3.5HG0519560"/>
</dbReference>
<dbReference type="Gramene" id="HORVU.MOREX.r2.5HG0431890.1">
    <property type="protein sequence ID" value="HORVU.MOREX.r2.5HG0431890.1.CDS.1"/>
    <property type="gene ID" value="HORVU.MOREX.r2.5HG0431890"/>
</dbReference>
<reference evidence="1" key="2">
    <citation type="submission" date="2020-10" db="EMBL/GenBank/DDBJ databases">
        <authorList>
            <person name="Scholz U."/>
            <person name="Mascher M."/>
            <person name="Fiebig A."/>
        </authorList>
    </citation>
    <scope>NUCLEOTIDE SEQUENCE [LARGE SCALE GENOMIC DNA]</scope>
    <source>
        <strain evidence="1">cv. Morex</strain>
    </source>
</reference>
<name>A0A8I6YD94_HORVV</name>
<protein>
    <submittedName>
        <fullName evidence="1">Uncharacterized protein</fullName>
    </submittedName>
</protein>
<evidence type="ECO:0000313" key="2">
    <source>
        <dbReference type="Proteomes" id="UP000011116"/>
    </source>
</evidence>